<dbReference type="InterPro" id="IPR011047">
    <property type="entry name" value="Quinoprotein_ADH-like_sf"/>
</dbReference>
<keyword evidence="3" id="KW-0560">Oxidoreductase</keyword>
<dbReference type="OrthoDB" id="416253at2759"/>
<dbReference type="SMART" id="SM00564">
    <property type="entry name" value="PQQ"/>
    <property type="match status" value="3"/>
</dbReference>
<evidence type="ECO:0000313" key="5">
    <source>
        <dbReference type="EMBL" id="KAF5181500.1"/>
    </source>
</evidence>
<comment type="similarity">
    <text evidence="2">Belongs to the bacterial PQQ dehydrogenase family.</text>
</comment>
<dbReference type="PANTHER" id="PTHR32303">
    <property type="entry name" value="QUINOPROTEIN ALCOHOL DEHYDROGENASE (CYTOCHROME C)"/>
    <property type="match status" value="1"/>
</dbReference>
<feature type="domain" description="Pyrrolo-quinoline quinone repeat" evidence="4">
    <location>
        <begin position="131"/>
        <end position="256"/>
    </location>
</feature>
<evidence type="ECO:0000256" key="1">
    <source>
        <dbReference type="ARBA" id="ARBA00001931"/>
    </source>
</evidence>
<organism evidence="5 6">
    <name type="scientific">Thalictrum thalictroides</name>
    <name type="common">Rue-anemone</name>
    <name type="synonym">Anemone thalictroides</name>
    <dbReference type="NCBI Taxonomy" id="46969"/>
    <lineage>
        <taxon>Eukaryota</taxon>
        <taxon>Viridiplantae</taxon>
        <taxon>Streptophyta</taxon>
        <taxon>Embryophyta</taxon>
        <taxon>Tracheophyta</taxon>
        <taxon>Spermatophyta</taxon>
        <taxon>Magnoliopsida</taxon>
        <taxon>Ranunculales</taxon>
        <taxon>Ranunculaceae</taxon>
        <taxon>Thalictroideae</taxon>
        <taxon>Thalictrum</taxon>
    </lineage>
</organism>
<dbReference type="GO" id="GO:0016491">
    <property type="term" value="F:oxidoreductase activity"/>
    <property type="evidence" value="ECO:0007669"/>
    <property type="project" value="UniProtKB-KW"/>
</dbReference>
<dbReference type="Pfam" id="PF13360">
    <property type="entry name" value="PQQ_2"/>
    <property type="match status" value="1"/>
</dbReference>
<dbReference type="Proteomes" id="UP000554482">
    <property type="component" value="Unassembled WGS sequence"/>
</dbReference>
<dbReference type="Gene3D" id="2.140.10.10">
    <property type="entry name" value="Quinoprotein alcohol dehydrogenase-like superfamily"/>
    <property type="match status" value="1"/>
</dbReference>
<gene>
    <name evidence="5" type="ORF">FRX31_028913</name>
</gene>
<accession>A0A7J6VBB6</accession>
<dbReference type="InterPro" id="IPR018391">
    <property type="entry name" value="PQQ_b-propeller_rpt"/>
</dbReference>
<name>A0A7J6VBB6_THATH</name>
<protein>
    <submittedName>
        <fullName evidence="5">Polyvinylalcohol dehydrogenase</fullName>
    </submittedName>
</protein>
<reference evidence="5 6" key="1">
    <citation type="submission" date="2020-06" db="EMBL/GenBank/DDBJ databases">
        <title>Transcriptomic and genomic resources for Thalictrum thalictroides and T. hernandezii: Facilitating candidate gene discovery in an emerging model plant lineage.</title>
        <authorList>
            <person name="Arias T."/>
            <person name="Riano-Pachon D.M."/>
            <person name="Di Stilio V.S."/>
        </authorList>
    </citation>
    <scope>NUCLEOTIDE SEQUENCE [LARGE SCALE GENOMIC DNA]</scope>
    <source>
        <strain evidence="6">cv. WT478/WT964</strain>
        <tissue evidence="5">Leaves</tissue>
    </source>
</reference>
<evidence type="ECO:0000259" key="4">
    <source>
        <dbReference type="Pfam" id="PF13360"/>
    </source>
</evidence>
<dbReference type="EMBL" id="JABWDY010036082">
    <property type="protein sequence ID" value="KAF5181500.1"/>
    <property type="molecule type" value="Genomic_DNA"/>
</dbReference>
<comment type="cofactor">
    <cofactor evidence="1">
        <name>pyrroloquinoline quinone</name>
        <dbReference type="ChEBI" id="CHEBI:58442"/>
    </cofactor>
</comment>
<keyword evidence="6" id="KW-1185">Reference proteome</keyword>
<dbReference type="PANTHER" id="PTHR32303:SF10">
    <property type="entry name" value="OUTER MEMBRANE PROTEIN ASSEMBLY FACTOR BAMB"/>
    <property type="match status" value="1"/>
</dbReference>
<dbReference type="AlphaFoldDB" id="A0A7J6VBB6"/>
<evidence type="ECO:0000256" key="3">
    <source>
        <dbReference type="ARBA" id="ARBA00023002"/>
    </source>
</evidence>
<comment type="caution">
    <text evidence="5">The sequence shown here is derived from an EMBL/GenBank/DDBJ whole genome shotgun (WGS) entry which is preliminary data.</text>
</comment>
<sequence>MGNWGSSPSIDIRRNLVYIATGNLYSAPEHILDCQEIENNQTIPTHPDQCVEPENHENSVMAFDLDSGNIKWYRQLGGYDIWFVACNDLSTPGCPPGPNPDADFGEAPMMLTIIVNGTKRDIVALVQKSGYAWALDRDNGNIIWSTLAGPGGTAGGGTWGAATDERRVYTNIANSLQTNFTLAPSKQTTTAGAWVAMDASTGNILWSTANPRNTTASGPVTVANNVVFVGSDDPRGAMYALDAKTGTVLWSYDTGAAVHGGASVSDGCIYVGNGYRGLTPGTSLYAFCIS</sequence>
<dbReference type="InterPro" id="IPR002372">
    <property type="entry name" value="PQQ_rpt_dom"/>
</dbReference>
<evidence type="ECO:0000313" key="6">
    <source>
        <dbReference type="Proteomes" id="UP000554482"/>
    </source>
</evidence>
<evidence type="ECO:0000256" key="2">
    <source>
        <dbReference type="ARBA" id="ARBA00008156"/>
    </source>
</evidence>
<proteinExistence type="inferred from homology"/>
<dbReference type="SUPFAM" id="SSF50998">
    <property type="entry name" value="Quinoprotein alcohol dehydrogenase-like"/>
    <property type="match status" value="1"/>
</dbReference>